<keyword evidence="1" id="KW-1133">Transmembrane helix</keyword>
<feature type="transmembrane region" description="Helical" evidence="1">
    <location>
        <begin position="116"/>
        <end position="135"/>
    </location>
</feature>
<reference evidence="3" key="1">
    <citation type="submission" date="2018-09" db="EMBL/GenBank/DDBJ databases">
        <authorList>
            <person name="Kim I."/>
        </authorList>
    </citation>
    <scope>NUCLEOTIDE SEQUENCE [LARGE SCALE GENOMIC DNA]</scope>
    <source>
        <strain evidence="3">DD4a</strain>
    </source>
</reference>
<dbReference type="OrthoDB" id="6165073at2"/>
<feature type="transmembrane region" description="Helical" evidence="1">
    <location>
        <begin position="56"/>
        <end position="76"/>
    </location>
</feature>
<gene>
    <name evidence="2" type="ORF">D1781_11720</name>
</gene>
<dbReference type="AlphaFoldDB" id="A0A3A1TV62"/>
<evidence type="ECO:0008006" key="4">
    <source>
        <dbReference type="Google" id="ProtNLM"/>
    </source>
</evidence>
<name>A0A3A1TV62_9MICO</name>
<keyword evidence="1" id="KW-0812">Transmembrane</keyword>
<evidence type="ECO:0000313" key="2">
    <source>
        <dbReference type="EMBL" id="RIX28143.1"/>
    </source>
</evidence>
<sequence length="141" mass="14467">MLARALVGAAAGLAGTAAMTGVLVAAERAGIMQGQPPRMLVDRALPSLDDAAADRVALVAHAAYGAGAGAVFAVLVRRRASRALTRGVPFGLLVWVLSYEGWVPAAGVLPPAHRDLRGRAITMAVAHAVFGAALARARRLR</sequence>
<accession>A0A3A1TV62</accession>
<evidence type="ECO:0000313" key="3">
    <source>
        <dbReference type="Proteomes" id="UP000265742"/>
    </source>
</evidence>
<feature type="transmembrane region" description="Helical" evidence="1">
    <location>
        <begin position="88"/>
        <end position="110"/>
    </location>
</feature>
<dbReference type="RefSeq" id="WP_119482453.1">
    <property type="nucleotide sequence ID" value="NZ_QXTG01000002.1"/>
</dbReference>
<comment type="caution">
    <text evidence="2">The sequence shown here is derived from an EMBL/GenBank/DDBJ whole genome shotgun (WGS) entry which is preliminary data.</text>
</comment>
<keyword evidence="1" id="KW-0472">Membrane</keyword>
<dbReference type="Proteomes" id="UP000265742">
    <property type="component" value="Unassembled WGS sequence"/>
</dbReference>
<evidence type="ECO:0000256" key="1">
    <source>
        <dbReference type="SAM" id="Phobius"/>
    </source>
</evidence>
<protein>
    <recommendedName>
        <fullName evidence="4">DUF1440 domain-containing protein</fullName>
    </recommendedName>
</protein>
<proteinExistence type="predicted"/>
<organism evidence="2 3">
    <name type="scientific">Amnibacterium setariae</name>
    <dbReference type="NCBI Taxonomy" id="2306585"/>
    <lineage>
        <taxon>Bacteria</taxon>
        <taxon>Bacillati</taxon>
        <taxon>Actinomycetota</taxon>
        <taxon>Actinomycetes</taxon>
        <taxon>Micrococcales</taxon>
        <taxon>Microbacteriaceae</taxon>
        <taxon>Amnibacterium</taxon>
    </lineage>
</organism>
<keyword evidence="3" id="KW-1185">Reference proteome</keyword>
<dbReference type="EMBL" id="QXTG01000002">
    <property type="protein sequence ID" value="RIX28143.1"/>
    <property type="molecule type" value="Genomic_DNA"/>
</dbReference>